<evidence type="ECO:0000256" key="2">
    <source>
        <dbReference type="SAM" id="SignalP"/>
    </source>
</evidence>
<evidence type="ECO:0000256" key="1">
    <source>
        <dbReference type="SAM" id="MobiDB-lite"/>
    </source>
</evidence>
<name>A0ABS2WB12_9GAMM</name>
<dbReference type="Gene3D" id="1.25.40.10">
    <property type="entry name" value="Tetratricopeptide repeat domain"/>
    <property type="match status" value="2"/>
</dbReference>
<evidence type="ECO:0000313" key="3">
    <source>
        <dbReference type="EMBL" id="MBN0988900.1"/>
    </source>
</evidence>
<feature type="chain" id="PRO_5047329314" evidence="2">
    <location>
        <begin position="23"/>
        <end position="418"/>
    </location>
</feature>
<dbReference type="PANTHER" id="PTHR45011:SF1">
    <property type="entry name" value="DAP3-BINDING CELL DEATH ENHANCER 1"/>
    <property type="match status" value="1"/>
</dbReference>
<dbReference type="PANTHER" id="PTHR45011">
    <property type="entry name" value="DAP3-BINDING CELL DEATH ENHANCER 1"/>
    <property type="match status" value="1"/>
</dbReference>
<feature type="region of interest" description="Disordered" evidence="1">
    <location>
        <begin position="288"/>
        <end position="309"/>
    </location>
</feature>
<reference evidence="3 4" key="1">
    <citation type="submission" date="2021-02" db="EMBL/GenBank/DDBJ databases">
        <title>A novel species of genus Amphritea isolated from a fishpond in China.</title>
        <authorList>
            <person name="Lu H."/>
        </authorList>
    </citation>
    <scope>NUCLEOTIDE SEQUENCE [LARGE SCALE GENOMIC DNA]</scope>
    <source>
        <strain evidence="3 4">RP18W</strain>
    </source>
</reference>
<comment type="caution">
    <text evidence="3">The sequence shown here is derived from an EMBL/GenBank/DDBJ whole genome shotgun (WGS) entry which is preliminary data.</text>
</comment>
<dbReference type="InterPro" id="IPR006597">
    <property type="entry name" value="Sel1-like"/>
</dbReference>
<organism evidence="3 4">
    <name type="scientific">Amphritea pacifica</name>
    <dbReference type="NCBI Taxonomy" id="2811233"/>
    <lineage>
        <taxon>Bacteria</taxon>
        <taxon>Pseudomonadati</taxon>
        <taxon>Pseudomonadota</taxon>
        <taxon>Gammaproteobacteria</taxon>
        <taxon>Oceanospirillales</taxon>
        <taxon>Oceanospirillaceae</taxon>
        <taxon>Amphritea</taxon>
    </lineage>
</organism>
<sequence length="418" mass="45243">MLKGLRLAIAAVITLLGSGVYASQMQQCQQAYSEGKVMQAYHSCLPLAQVGDPQAAFILARLYALGVESGTPDWQKVVEWLRISAAGDHAEAAYNLAIAYQKGKGTEIDLQQSINYYTQSAELGNAKAMRNLALLYEKGEGVPQDIHQAFTLYQRSAEAGLSDSQLKTGLMLLQGEGVTKDPAAARPWIEQSAAAGNDKAQLTLGVLLIDFDPGSAIGWYRQAVYSGNAYAAHNLALIYSQGRVVPQDLMQALAYADASIELGNPKTQVLYDKILAAVQQAGAAVPRSRNNSISLNHSDQSTGQAEAARSDTSGLASAVQADAEPSLRDLNWLKAQPAGLFVVQLARLTSLESSIRFISDYHIPRIAQTVNLAKHDYVVLLKESFVSKADALRTLKQRLPEALASEAWIRSYRSLYAQ</sequence>
<keyword evidence="2" id="KW-0732">Signal</keyword>
<dbReference type="EMBL" id="JAFFZP010000029">
    <property type="protein sequence ID" value="MBN0988900.1"/>
    <property type="molecule type" value="Genomic_DNA"/>
</dbReference>
<keyword evidence="4" id="KW-1185">Reference proteome</keyword>
<protein>
    <submittedName>
        <fullName evidence="3">Sel1 repeat family protein</fullName>
    </submittedName>
</protein>
<dbReference type="SMART" id="SM00671">
    <property type="entry name" value="SEL1"/>
    <property type="match status" value="5"/>
</dbReference>
<dbReference type="RefSeq" id="WP_205214057.1">
    <property type="nucleotide sequence ID" value="NZ_JAFFZP010000029.1"/>
</dbReference>
<dbReference type="InterPro" id="IPR011990">
    <property type="entry name" value="TPR-like_helical_dom_sf"/>
</dbReference>
<evidence type="ECO:0000313" key="4">
    <source>
        <dbReference type="Proteomes" id="UP000760472"/>
    </source>
</evidence>
<dbReference type="Pfam" id="PF08238">
    <property type="entry name" value="Sel1"/>
    <property type="match status" value="5"/>
</dbReference>
<gene>
    <name evidence="3" type="ORF">JW498_16130</name>
</gene>
<dbReference type="Gene3D" id="3.30.70.1070">
    <property type="entry name" value="Sporulation related repeat"/>
    <property type="match status" value="1"/>
</dbReference>
<proteinExistence type="predicted"/>
<feature type="signal peptide" evidence="2">
    <location>
        <begin position="1"/>
        <end position="22"/>
    </location>
</feature>
<dbReference type="SUPFAM" id="SSF81901">
    <property type="entry name" value="HCP-like"/>
    <property type="match status" value="1"/>
</dbReference>
<dbReference type="InterPro" id="IPR036680">
    <property type="entry name" value="SPOR-like_sf"/>
</dbReference>
<dbReference type="Proteomes" id="UP000760472">
    <property type="component" value="Unassembled WGS sequence"/>
</dbReference>
<dbReference type="InterPro" id="IPR052748">
    <property type="entry name" value="ISR_Activator"/>
</dbReference>
<accession>A0ABS2WB12</accession>